<organism evidence="1 2">
    <name type="scientific">Neophaeococcomyces mojaviensis</name>
    <dbReference type="NCBI Taxonomy" id="3383035"/>
    <lineage>
        <taxon>Eukaryota</taxon>
        <taxon>Fungi</taxon>
        <taxon>Dikarya</taxon>
        <taxon>Ascomycota</taxon>
        <taxon>Pezizomycotina</taxon>
        <taxon>Eurotiomycetes</taxon>
        <taxon>Chaetothyriomycetidae</taxon>
        <taxon>Chaetothyriales</taxon>
        <taxon>Chaetothyriales incertae sedis</taxon>
        <taxon>Neophaeococcomyces</taxon>
    </lineage>
</organism>
<evidence type="ECO:0000313" key="2">
    <source>
        <dbReference type="Proteomes" id="UP001172386"/>
    </source>
</evidence>
<dbReference type="EMBL" id="JAPDRQ010000018">
    <property type="protein sequence ID" value="KAJ9662087.1"/>
    <property type="molecule type" value="Genomic_DNA"/>
</dbReference>
<protein>
    <submittedName>
        <fullName evidence="1">Uncharacterized protein</fullName>
    </submittedName>
</protein>
<dbReference type="Proteomes" id="UP001172386">
    <property type="component" value="Unassembled WGS sequence"/>
</dbReference>
<comment type="caution">
    <text evidence="1">The sequence shown here is derived from an EMBL/GenBank/DDBJ whole genome shotgun (WGS) entry which is preliminary data.</text>
</comment>
<sequence length="1016" mass="112086">MTIAALSGDTTRAISSSLVLSDAISVVKELLDNALDSYATNITIEISANTVETIQVRDNGSGIGIEDRQLLCKRGYTSKIRTVEDLAQLGGSFLGFRGEALASIAELSESVTFTTRVDGETVATCLKFDSKGKLTSTGTTVRVSDFLKSIPVRKQTALKQAMKTLSNLKKLLFDYAFARPTVRFQLKVLKSKSDLKNNWLYVPCKEASNLTLVASKIVGKDIASLCKQQSITSDDGAYRFDALLLAKECDVSKLGSSNNYISIDGRPVTAERGVMKDLSKTYKAFLRNVISETSNHSTKHFMCLQLTCPPGSYDVNVEPAKDQVLFEDSSKVLQLFAKLCANVYGEKVTESITETTTAKASSRSKEAASNYGFDILLAKKKPPSPGPAHARSAEQSDHNSGNLPTSPSCDLANGFSEDMIDHVAQTVRNKDEQSHNIVQKSMYTLDNDNDDDDDFEVHNNDLPTKSDINLTEGDEDVMDVQVRNPFVLAKVNTRVQPQNLSLGENIPTGREGAVVSVDEHDQPKHRASASGEAGSPASMRLLPSFGVSPERVTPYQNPGPPSRPWKSRREREDKLTESFLPAKPITQTPQPARPTLLENWAQTVNSSSPAKHPSHLLEVQHSRSLDGSLGHPRQPLNKTDDLDRPETPTKSARKLQQSTFRTPFKQSGNDAQLPAQGGDATLAVSLQPAKQNLQTMLPSPAPTHNNASPQFPGFTRPQLDPSTELDDIMDFEHRKRDTILQHRGRLRQVRSSNSETNIDQKGVRDQQFLVSSSTYNKSPSKKDMAEGIDYTSQFKDMGADSNIPEQPNSASYTQNPHWNRYRKAVRDLDEREGADRQRKAGRLGGQDDDDGAEHERHQLDLVSPAATLSPHDPRAYLIRQKDHSNLDEETRTKLSRTKTAQLPFERIPADARTHVLVATLDSSSERSGLHIADVRNRVVMLKKHEPYIQTGKVEPAMSGAAVETATLQDWEAISRRLVQEKVLSKLSSATSEAQTVEDLHIGLSGKLQKHFERFEG</sequence>
<name>A0ACC3AGS9_9EURO</name>
<keyword evidence="2" id="KW-1185">Reference proteome</keyword>
<gene>
    <name evidence="1" type="ORF">H2198_001629</name>
</gene>
<reference evidence="1" key="1">
    <citation type="submission" date="2022-10" db="EMBL/GenBank/DDBJ databases">
        <title>Culturing micro-colonial fungi from biological soil crusts in the Mojave desert and describing Neophaeococcomyces mojavensis, and introducing the new genera and species Taxawa tesnikishii.</title>
        <authorList>
            <person name="Kurbessoian T."/>
            <person name="Stajich J.E."/>
        </authorList>
    </citation>
    <scope>NUCLEOTIDE SEQUENCE</scope>
    <source>
        <strain evidence="1">JES_112</strain>
    </source>
</reference>
<accession>A0ACC3AGS9</accession>
<proteinExistence type="predicted"/>
<evidence type="ECO:0000313" key="1">
    <source>
        <dbReference type="EMBL" id="KAJ9662087.1"/>
    </source>
</evidence>